<keyword evidence="4" id="KW-1185">Reference proteome</keyword>
<dbReference type="SMART" id="SM00894">
    <property type="entry name" value="Excalibur"/>
    <property type="match status" value="1"/>
</dbReference>
<evidence type="ECO:0000313" key="4">
    <source>
        <dbReference type="Proteomes" id="UP001595764"/>
    </source>
</evidence>
<name>A0ABV7QHX8_9PSEU</name>
<feature type="compositionally biased region" description="Low complexity" evidence="1">
    <location>
        <begin position="235"/>
        <end position="253"/>
    </location>
</feature>
<feature type="region of interest" description="Disordered" evidence="1">
    <location>
        <begin position="189"/>
        <end position="277"/>
    </location>
</feature>
<dbReference type="InterPro" id="IPR035437">
    <property type="entry name" value="SNase_OB-fold_sf"/>
</dbReference>
<dbReference type="PRINTS" id="PR01217">
    <property type="entry name" value="PRICHEXTENSN"/>
</dbReference>
<evidence type="ECO:0000259" key="2">
    <source>
        <dbReference type="SMART" id="SM00894"/>
    </source>
</evidence>
<protein>
    <submittedName>
        <fullName evidence="3">Thermonuclease family protein</fullName>
    </submittedName>
</protein>
<dbReference type="RefSeq" id="WP_377874082.1">
    <property type="nucleotide sequence ID" value="NZ_JBHMAY010000065.1"/>
</dbReference>
<dbReference type="EMBL" id="JBHRWI010000027">
    <property type="protein sequence ID" value="MFC3512940.1"/>
    <property type="molecule type" value="Genomic_DNA"/>
</dbReference>
<feature type="domain" description="Excalibur calcium-binding" evidence="2">
    <location>
        <begin position="240"/>
        <end position="276"/>
    </location>
</feature>
<sequence>MHPTPAPPSRPKLKFPTWLTVVLSVFAVLFILGAVFGKPAPTPEPVAAPVAPPPTTAVTTSSSPAPVTYTVDKITDAANLDLAGSDGSHRTVRILGLEVATGNNCYAAETVTWANNKLAGAAVKITTDTTDGVSLALTDGTDYATATLSAGYARLSGNVVSDSLRNASNTAQQAAAGLWAEPCKGMITAPMPVPPAPTPTPTPKKDTPAPPPAPRVSEQAAPPPPPVEDQPEPEQPSAAYYKNCAAAKAAGVAPLHRGDPGYRPALDRDGDGIACER</sequence>
<dbReference type="SUPFAM" id="SSF50199">
    <property type="entry name" value="Staphylococcal nuclease"/>
    <property type="match status" value="1"/>
</dbReference>
<reference evidence="4" key="1">
    <citation type="journal article" date="2019" name="Int. J. Syst. Evol. Microbiol.">
        <title>The Global Catalogue of Microorganisms (GCM) 10K type strain sequencing project: providing services to taxonomists for standard genome sequencing and annotation.</title>
        <authorList>
            <consortium name="The Broad Institute Genomics Platform"/>
            <consortium name="The Broad Institute Genome Sequencing Center for Infectious Disease"/>
            <person name="Wu L."/>
            <person name="Ma J."/>
        </authorList>
    </citation>
    <scope>NUCLEOTIDE SEQUENCE [LARGE SCALE GENOMIC DNA]</scope>
    <source>
        <strain evidence="4">CGMCC 4.7682</strain>
    </source>
</reference>
<evidence type="ECO:0000256" key="1">
    <source>
        <dbReference type="SAM" id="MobiDB-lite"/>
    </source>
</evidence>
<feature type="compositionally biased region" description="Pro residues" evidence="1">
    <location>
        <begin position="191"/>
        <end position="214"/>
    </location>
</feature>
<dbReference type="Proteomes" id="UP001595764">
    <property type="component" value="Unassembled WGS sequence"/>
</dbReference>
<comment type="caution">
    <text evidence="3">The sequence shown here is derived from an EMBL/GenBank/DDBJ whole genome shotgun (WGS) entry which is preliminary data.</text>
</comment>
<proteinExistence type="predicted"/>
<dbReference type="Gene3D" id="2.40.50.90">
    <property type="match status" value="1"/>
</dbReference>
<gene>
    <name evidence="3" type="ORF">ACFORO_22410</name>
</gene>
<dbReference type="InterPro" id="IPR008613">
    <property type="entry name" value="Excalibur_Ca-bd_domain"/>
</dbReference>
<feature type="compositionally biased region" description="Basic and acidic residues" evidence="1">
    <location>
        <begin position="256"/>
        <end position="277"/>
    </location>
</feature>
<organism evidence="3 4">
    <name type="scientific">Amycolatopsis halotolerans</name>
    <dbReference type="NCBI Taxonomy" id="330083"/>
    <lineage>
        <taxon>Bacteria</taxon>
        <taxon>Bacillati</taxon>
        <taxon>Actinomycetota</taxon>
        <taxon>Actinomycetes</taxon>
        <taxon>Pseudonocardiales</taxon>
        <taxon>Pseudonocardiaceae</taxon>
        <taxon>Amycolatopsis</taxon>
    </lineage>
</organism>
<dbReference type="Pfam" id="PF05901">
    <property type="entry name" value="Excalibur"/>
    <property type="match status" value="1"/>
</dbReference>
<accession>A0ABV7QHX8</accession>
<evidence type="ECO:0000313" key="3">
    <source>
        <dbReference type="EMBL" id="MFC3512940.1"/>
    </source>
</evidence>